<evidence type="ECO:0000256" key="9">
    <source>
        <dbReference type="SAM" id="MobiDB-lite"/>
    </source>
</evidence>
<evidence type="ECO:0000313" key="10">
    <source>
        <dbReference type="EMBL" id="EEG78061.1"/>
    </source>
</evidence>
<dbReference type="NCBIfam" id="TIGR00029">
    <property type="entry name" value="S20"/>
    <property type="match status" value="1"/>
</dbReference>
<name>C0GEM9_DETAL</name>
<feature type="region of interest" description="Disordered" evidence="9">
    <location>
        <begin position="72"/>
        <end position="93"/>
    </location>
</feature>
<feature type="region of interest" description="Disordered" evidence="9">
    <location>
        <begin position="1"/>
        <end position="27"/>
    </location>
</feature>
<dbReference type="Gene3D" id="1.20.58.110">
    <property type="entry name" value="Ribosomal protein S20"/>
    <property type="match status" value="1"/>
</dbReference>
<dbReference type="InterPro" id="IPR002583">
    <property type="entry name" value="Ribosomal_bS20"/>
</dbReference>
<dbReference type="RefSeq" id="WP_008515339.1">
    <property type="nucleotide sequence ID" value="NZ_ACJM01000004.1"/>
</dbReference>
<dbReference type="STRING" id="555088.DealDRAFT_0938"/>
<comment type="caution">
    <text evidence="10">The sequence shown here is derived from an EMBL/GenBank/DDBJ whole genome shotgun (WGS) entry which is preliminary data.</text>
</comment>
<keyword evidence="5 8" id="KW-0689">Ribosomal protein</keyword>
<dbReference type="eggNOG" id="COG0268">
    <property type="taxonomic scope" value="Bacteria"/>
</dbReference>
<dbReference type="AlphaFoldDB" id="C0GEM9"/>
<dbReference type="SUPFAM" id="SSF46992">
    <property type="entry name" value="Ribosomal protein S20"/>
    <property type="match status" value="1"/>
</dbReference>
<dbReference type="Pfam" id="PF01649">
    <property type="entry name" value="Ribosomal_S20p"/>
    <property type="match status" value="1"/>
</dbReference>
<evidence type="ECO:0000256" key="2">
    <source>
        <dbReference type="ARBA" id="ARBA00007634"/>
    </source>
</evidence>
<reference evidence="10 11" key="1">
    <citation type="submission" date="2009-02" db="EMBL/GenBank/DDBJ databases">
        <title>Sequencing of the draft genome and assembly of Dethiobacter alkaliphilus AHT 1.</title>
        <authorList>
            <consortium name="US DOE Joint Genome Institute (JGI-PGF)"/>
            <person name="Lucas S."/>
            <person name="Copeland A."/>
            <person name="Lapidus A."/>
            <person name="Glavina del Rio T."/>
            <person name="Dalin E."/>
            <person name="Tice H."/>
            <person name="Bruce D."/>
            <person name="Goodwin L."/>
            <person name="Pitluck S."/>
            <person name="Larimer F."/>
            <person name="Land M.L."/>
            <person name="Hauser L."/>
            <person name="Muyzer G."/>
        </authorList>
    </citation>
    <scope>NUCLEOTIDE SEQUENCE [LARGE SCALE GENOMIC DNA]</scope>
    <source>
        <strain evidence="10 11">AHT 1</strain>
    </source>
</reference>
<dbReference type="GO" id="GO:0070181">
    <property type="term" value="F:small ribosomal subunit rRNA binding"/>
    <property type="evidence" value="ECO:0007669"/>
    <property type="project" value="TreeGrafter"/>
</dbReference>
<sequence>MPNTKQALKRMRVTARRTARNRHVKSSVKTAVRRFGDTLDQGDLNTASDKLQAAVKNIDKAVSKGVVHKNAAARKKSRLAKRLNKAQAQVAAE</sequence>
<protein>
    <recommendedName>
        <fullName evidence="7 8">Small ribosomal subunit protein bS20</fullName>
    </recommendedName>
</protein>
<evidence type="ECO:0000313" key="11">
    <source>
        <dbReference type="Proteomes" id="UP000006443"/>
    </source>
</evidence>
<evidence type="ECO:0000256" key="3">
    <source>
        <dbReference type="ARBA" id="ARBA00022730"/>
    </source>
</evidence>
<feature type="compositionally biased region" description="Basic residues" evidence="9">
    <location>
        <begin position="7"/>
        <end position="26"/>
    </location>
</feature>
<keyword evidence="4 8" id="KW-0694">RNA-binding</keyword>
<evidence type="ECO:0000256" key="4">
    <source>
        <dbReference type="ARBA" id="ARBA00022884"/>
    </source>
</evidence>
<dbReference type="PANTHER" id="PTHR33398">
    <property type="entry name" value="30S RIBOSOMAL PROTEIN S20"/>
    <property type="match status" value="1"/>
</dbReference>
<comment type="function">
    <text evidence="1 8">Binds directly to 16S ribosomal RNA.</text>
</comment>
<dbReference type="GO" id="GO:0006412">
    <property type="term" value="P:translation"/>
    <property type="evidence" value="ECO:0007669"/>
    <property type="project" value="UniProtKB-UniRule"/>
</dbReference>
<dbReference type="GO" id="GO:0015935">
    <property type="term" value="C:small ribosomal subunit"/>
    <property type="evidence" value="ECO:0007669"/>
    <property type="project" value="TreeGrafter"/>
</dbReference>
<organism evidence="10 11">
    <name type="scientific">Dethiobacter alkaliphilus AHT 1</name>
    <dbReference type="NCBI Taxonomy" id="555088"/>
    <lineage>
        <taxon>Bacteria</taxon>
        <taxon>Bacillati</taxon>
        <taxon>Bacillota</taxon>
        <taxon>Dethiobacteria</taxon>
        <taxon>Dethiobacterales</taxon>
        <taxon>Dethiobacteraceae</taxon>
        <taxon>Dethiobacter</taxon>
    </lineage>
</organism>
<dbReference type="GO" id="GO:0005829">
    <property type="term" value="C:cytosol"/>
    <property type="evidence" value="ECO:0007669"/>
    <property type="project" value="TreeGrafter"/>
</dbReference>
<dbReference type="FunFam" id="1.20.58.110:FF:000001">
    <property type="entry name" value="30S ribosomal protein S20"/>
    <property type="match status" value="1"/>
</dbReference>
<feature type="compositionally biased region" description="Basic residues" evidence="9">
    <location>
        <begin position="72"/>
        <end position="84"/>
    </location>
</feature>
<keyword evidence="3 8" id="KW-0699">rRNA-binding</keyword>
<comment type="similarity">
    <text evidence="2 8">Belongs to the bacterial ribosomal protein bS20 family.</text>
</comment>
<keyword evidence="6 8" id="KW-0687">Ribonucleoprotein</keyword>
<evidence type="ECO:0000256" key="8">
    <source>
        <dbReference type="HAMAP-Rule" id="MF_00500"/>
    </source>
</evidence>
<keyword evidence="11" id="KW-1185">Reference proteome</keyword>
<dbReference type="GO" id="GO:0003735">
    <property type="term" value="F:structural constituent of ribosome"/>
    <property type="evidence" value="ECO:0007669"/>
    <property type="project" value="InterPro"/>
</dbReference>
<evidence type="ECO:0000256" key="6">
    <source>
        <dbReference type="ARBA" id="ARBA00023274"/>
    </source>
</evidence>
<proteinExistence type="inferred from homology"/>
<dbReference type="PANTHER" id="PTHR33398:SF1">
    <property type="entry name" value="SMALL RIBOSOMAL SUBUNIT PROTEIN BS20C"/>
    <property type="match status" value="1"/>
</dbReference>
<dbReference type="OrthoDB" id="9808392at2"/>
<gene>
    <name evidence="8" type="primary">rpsT</name>
    <name evidence="10" type="ORF">DealDRAFT_0938</name>
</gene>
<evidence type="ECO:0000256" key="7">
    <source>
        <dbReference type="ARBA" id="ARBA00035136"/>
    </source>
</evidence>
<evidence type="ECO:0000256" key="5">
    <source>
        <dbReference type="ARBA" id="ARBA00022980"/>
    </source>
</evidence>
<dbReference type="Proteomes" id="UP000006443">
    <property type="component" value="Unassembled WGS sequence"/>
</dbReference>
<evidence type="ECO:0000256" key="1">
    <source>
        <dbReference type="ARBA" id="ARBA00003134"/>
    </source>
</evidence>
<dbReference type="EMBL" id="ACJM01000004">
    <property type="protein sequence ID" value="EEG78061.1"/>
    <property type="molecule type" value="Genomic_DNA"/>
</dbReference>
<accession>C0GEM9</accession>
<dbReference type="InterPro" id="IPR036510">
    <property type="entry name" value="Ribosomal_bS20_sf"/>
</dbReference>
<dbReference type="HAMAP" id="MF_00500">
    <property type="entry name" value="Ribosomal_bS20"/>
    <property type="match status" value="1"/>
</dbReference>